<keyword evidence="1" id="KW-0560">Oxidoreductase</keyword>
<evidence type="ECO:0000256" key="1">
    <source>
        <dbReference type="ARBA" id="ARBA00023002"/>
    </source>
</evidence>
<evidence type="ECO:0000313" key="4">
    <source>
        <dbReference type="Proteomes" id="UP000464751"/>
    </source>
</evidence>
<dbReference type="Proteomes" id="UP000464751">
    <property type="component" value="Chromosome"/>
</dbReference>
<dbReference type="EMBL" id="CP048630">
    <property type="protein sequence ID" value="QIB34548.1"/>
    <property type="molecule type" value="Genomic_DNA"/>
</dbReference>
<dbReference type="InterPro" id="IPR036291">
    <property type="entry name" value="NAD(P)-bd_dom_sf"/>
</dbReference>
<dbReference type="PANTHER" id="PTHR14239">
    <property type="entry name" value="DUDULIN-RELATED"/>
    <property type="match status" value="1"/>
</dbReference>
<dbReference type="KEGG" id="apra:G3A50_13110"/>
<dbReference type="InterPro" id="IPR028939">
    <property type="entry name" value="P5C_Rdtase_cat_N"/>
</dbReference>
<accession>A0A6P1YMG1</accession>
<dbReference type="Pfam" id="PF03807">
    <property type="entry name" value="F420_oxidored"/>
    <property type="match status" value="1"/>
</dbReference>
<sequence length="200" mass="20601">MTSIGIIGAGQIGRAIATALARHDITATLANSRGPESLTNIVAEIGASITAGTREEAAARDILLVAVNWSKLPAALAGLPDFGGRIVVDANNAIEAPLFRPVDLGSRSSSEVFTEMVPGARVVKAFNHLQPDLVAGDPASDGGRRVLFYSGEDARAKAEVGALIERLGFFGIDLGPLALGSRLVQFPGGPLPALNLVKIG</sequence>
<feature type="domain" description="Pyrroline-5-carboxylate reductase catalytic N-terminal" evidence="2">
    <location>
        <begin position="4"/>
        <end position="92"/>
    </location>
</feature>
<evidence type="ECO:0000313" key="3">
    <source>
        <dbReference type="EMBL" id="QIB34548.1"/>
    </source>
</evidence>
<reference evidence="3 4" key="1">
    <citation type="submission" date="2020-02" db="EMBL/GenBank/DDBJ databases">
        <authorList>
            <person name="Li G."/>
        </authorList>
    </citation>
    <scope>NUCLEOTIDE SEQUENCE [LARGE SCALE GENOMIC DNA]</scope>
    <source>
        <strain evidence="3 4">DSM 102029</strain>
    </source>
</reference>
<name>A0A6P1YMG1_9HYPH</name>
<dbReference type="RefSeq" id="WP_163075691.1">
    <property type="nucleotide sequence ID" value="NZ_CP048630.1"/>
</dbReference>
<evidence type="ECO:0000259" key="2">
    <source>
        <dbReference type="Pfam" id="PF03807"/>
    </source>
</evidence>
<dbReference type="Gene3D" id="3.40.50.720">
    <property type="entry name" value="NAD(P)-binding Rossmann-like Domain"/>
    <property type="match status" value="1"/>
</dbReference>
<gene>
    <name evidence="3" type="ORF">G3A50_13110</name>
</gene>
<proteinExistence type="predicted"/>
<protein>
    <submittedName>
        <fullName evidence="3">NAD(P)-binding domain-containing protein</fullName>
    </submittedName>
</protein>
<dbReference type="SUPFAM" id="SSF51735">
    <property type="entry name" value="NAD(P)-binding Rossmann-fold domains"/>
    <property type="match status" value="1"/>
</dbReference>
<keyword evidence="4" id="KW-1185">Reference proteome</keyword>
<dbReference type="AlphaFoldDB" id="A0A6P1YMG1"/>
<dbReference type="InterPro" id="IPR051267">
    <property type="entry name" value="STEAP_metalloreductase"/>
</dbReference>
<dbReference type="GO" id="GO:0016491">
    <property type="term" value="F:oxidoreductase activity"/>
    <property type="evidence" value="ECO:0007669"/>
    <property type="project" value="UniProtKB-KW"/>
</dbReference>
<organism evidence="3 4">
    <name type="scientific">Ancylobacter pratisalsi</name>
    <dbReference type="NCBI Taxonomy" id="1745854"/>
    <lineage>
        <taxon>Bacteria</taxon>
        <taxon>Pseudomonadati</taxon>
        <taxon>Pseudomonadota</taxon>
        <taxon>Alphaproteobacteria</taxon>
        <taxon>Hyphomicrobiales</taxon>
        <taxon>Xanthobacteraceae</taxon>
        <taxon>Ancylobacter</taxon>
    </lineage>
</organism>